<accession>A0A511J0R6</accession>
<comment type="caution">
    <text evidence="2">The sequence shown here is derived from an EMBL/GenBank/DDBJ whole genome shotgun (WGS) entry which is preliminary data.</text>
</comment>
<proteinExistence type="predicted"/>
<dbReference type="AlphaFoldDB" id="A0A511J0R6"/>
<evidence type="ECO:0000313" key="2">
    <source>
        <dbReference type="EMBL" id="GEL91249.1"/>
    </source>
</evidence>
<name>A0A511J0R6_9ENTE</name>
<evidence type="ECO:0000256" key="1">
    <source>
        <dbReference type="SAM" id="SignalP"/>
    </source>
</evidence>
<gene>
    <name evidence="2" type="ORF">EVI01_05860</name>
</gene>
<protein>
    <submittedName>
        <fullName evidence="2">Uncharacterized protein</fullName>
    </submittedName>
</protein>
<keyword evidence="1" id="KW-0732">Signal</keyword>
<evidence type="ECO:0000313" key="3">
    <source>
        <dbReference type="Proteomes" id="UP000321830"/>
    </source>
</evidence>
<reference evidence="2 3" key="1">
    <citation type="submission" date="2019-07" db="EMBL/GenBank/DDBJ databases">
        <title>Whole genome shotgun sequence of Enterococcus villorum NBRC 100699.</title>
        <authorList>
            <person name="Hosoyama A."/>
            <person name="Uohara A."/>
            <person name="Ohji S."/>
            <person name="Ichikawa N."/>
        </authorList>
    </citation>
    <scope>NUCLEOTIDE SEQUENCE [LARGE SCALE GENOMIC DNA]</scope>
    <source>
        <strain evidence="2 3">NBRC 100699</strain>
    </source>
</reference>
<dbReference type="RefSeq" id="WP_010751572.1">
    <property type="nucleotide sequence ID" value="NZ_BJWF01000003.1"/>
</dbReference>
<sequence length="215" mass="23551">MKKLSIFLATTIMLFSTTVPTAAYAAEVNSQNSIDEDVCTLNSRFVTDSQTSEFQSILQDSLTSYKAKPQVEKQAEIQQLANQIEWIFTNAIVRDISGSITAIDFNKVESYYGDTAVNSKGYQILKEVVAQFDQSNVNPSTNGIMPRSFLSCMEDNIKDLIGGTAFAAIAKGAWAKLIEEQAWKEVAELIVEVAGSEFTVGALAISLVYFAARCI</sequence>
<dbReference type="Proteomes" id="UP000321830">
    <property type="component" value="Unassembled WGS sequence"/>
</dbReference>
<dbReference type="EMBL" id="BJWF01000003">
    <property type="protein sequence ID" value="GEL91249.1"/>
    <property type="molecule type" value="Genomic_DNA"/>
</dbReference>
<organism evidence="2 3">
    <name type="scientific">Enterococcus villorum</name>
    <dbReference type="NCBI Taxonomy" id="112904"/>
    <lineage>
        <taxon>Bacteria</taxon>
        <taxon>Bacillati</taxon>
        <taxon>Bacillota</taxon>
        <taxon>Bacilli</taxon>
        <taxon>Lactobacillales</taxon>
        <taxon>Enterococcaceae</taxon>
        <taxon>Enterococcus</taxon>
    </lineage>
</organism>
<feature type="chain" id="PRO_5021812926" evidence="1">
    <location>
        <begin position="26"/>
        <end position="215"/>
    </location>
</feature>
<feature type="signal peptide" evidence="1">
    <location>
        <begin position="1"/>
        <end position="25"/>
    </location>
</feature>